<evidence type="ECO:0000256" key="1">
    <source>
        <dbReference type="SAM" id="SignalP"/>
    </source>
</evidence>
<dbReference type="CDD" id="cd02233">
    <property type="entry name" value="cupin_HNL-like"/>
    <property type="match status" value="1"/>
</dbReference>
<protein>
    <submittedName>
        <fullName evidence="3">Carboxymuconolactone decarboxylase</fullName>
    </submittedName>
</protein>
<dbReference type="AlphaFoldDB" id="R6J5T0"/>
<dbReference type="PANTHER" id="PTHR43698">
    <property type="entry name" value="RIBD C-TERMINAL DOMAIN CONTAINING PROTEIN"/>
    <property type="match status" value="1"/>
</dbReference>
<evidence type="ECO:0000313" key="3">
    <source>
        <dbReference type="EMBL" id="CDB45697.1"/>
    </source>
</evidence>
<dbReference type="SUPFAM" id="SSF51182">
    <property type="entry name" value="RmlC-like cupins"/>
    <property type="match status" value="1"/>
</dbReference>
<dbReference type="HOGENOM" id="CLU_072993_2_0_9"/>
<feature type="domain" description="Cupin type-2" evidence="2">
    <location>
        <begin position="91"/>
        <end position="152"/>
    </location>
</feature>
<dbReference type="InterPro" id="IPR047263">
    <property type="entry name" value="HNL-like_cupin"/>
</dbReference>
<feature type="chain" id="PRO_5043308828" evidence="1">
    <location>
        <begin position="35"/>
        <end position="181"/>
    </location>
</feature>
<keyword evidence="1" id="KW-0732">Signal</keyword>
<dbReference type="RefSeq" id="WP_021717724.1">
    <property type="nucleotide sequence ID" value="NZ_AP019004.1"/>
</dbReference>
<dbReference type="Pfam" id="PF07883">
    <property type="entry name" value="Cupin_2"/>
    <property type="match status" value="1"/>
</dbReference>
<accession>A0A3G9HCQ2</accession>
<dbReference type="PANTHER" id="PTHR43698:SF1">
    <property type="entry name" value="BLL4564 PROTEIN"/>
    <property type="match status" value="1"/>
</dbReference>
<evidence type="ECO:0000259" key="2">
    <source>
        <dbReference type="Pfam" id="PF07883"/>
    </source>
</evidence>
<reference evidence="3" key="1">
    <citation type="submission" date="2012-11" db="EMBL/GenBank/DDBJ databases">
        <title>Dependencies among metagenomic species, viruses, plasmids and units of genetic variation.</title>
        <authorList>
            <person name="Nielsen H.B."/>
            <person name="Almeida M."/>
            <person name="Juncker A.S."/>
            <person name="Rasmussen S."/>
            <person name="Li J."/>
            <person name="Sunagawa S."/>
            <person name="Plichta D."/>
            <person name="Gautier L."/>
            <person name="Le Chatelier E."/>
            <person name="Peletier E."/>
            <person name="Bonde I."/>
            <person name="Nielsen T."/>
            <person name="Manichanh C."/>
            <person name="Arumugam M."/>
            <person name="Batto J."/>
            <person name="Santos M.B.Q.D."/>
            <person name="Blom N."/>
            <person name="Borruel N."/>
            <person name="Burgdorf K.S."/>
            <person name="Boumezbeur F."/>
            <person name="Casellas F."/>
            <person name="Dore J."/>
            <person name="Guarner F."/>
            <person name="Hansen T."/>
            <person name="Hildebrand F."/>
            <person name="Kaas R.S."/>
            <person name="Kennedy S."/>
            <person name="Kristiansen K."/>
            <person name="Kultima J.R."/>
            <person name="Leonard P."/>
            <person name="Levenez F."/>
            <person name="Lund O."/>
            <person name="Moumen B."/>
            <person name="Le Paslier D."/>
            <person name="Pons N."/>
            <person name="Pedersen O."/>
            <person name="Prifti E."/>
            <person name="Qin J."/>
            <person name="Raes J."/>
            <person name="Tap J."/>
            <person name="Tims S."/>
            <person name="Ussery D.W."/>
            <person name="Yamada T."/>
            <person name="MetaHit consortium"/>
            <person name="Renault P."/>
            <person name="Sicheritz-Ponten T."/>
            <person name="Bork P."/>
            <person name="Wang J."/>
            <person name="Brunak S."/>
            <person name="Ehrlich S.D."/>
        </authorList>
    </citation>
    <scope>NUCLEOTIDE SEQUENCE [LARGE SCALE GENOMIC DNA]</scope>
</reference>
<dbReference type="Gene3D" id="2.60.120.10">
    <property type="entry name" value="Jelly Rolls"/>
    <property type="match status" value="1"/>
</dbReference>
<dbReference type="InterPro" id="IPR014710">
    <property type="entry name" value="RmlC-like_jellyroll"/>
</dbReference>
<feature type="signal peptide" evidence="1">
    <location>
        <begin position="1"/>
        <end position="34"/>
    </location>
</feature>
<sequence length="181" mass="19448">MKFWQRFNKNTFRGIAAALVVAAAVMGGTDAALAAGEPVTEEQTKIISASLLQAGGTVFPIGNDNAAYARYFTGQSFLFPMANDTVSVSNVTFAPSCINNWHTHSGSCQVLVGVSGRGYYQIWGQDPVEMKAGESVTIPEGTKHWHGAAGNSWFQHLSIMSKGAGTTWLEPVDQNVYSQLK</sequence>
<dbReference type="STRING" id="1262914.BN533_00822"/>
<name>R6J5T0_9FIRM</name>
<dbReference type="InterPro" id="IPR013096">
    <property type="entry name" value="Cupin_2"/>
</dbReference>
<gene>
    <name evidence="3" type="ORF">BN533_00822</name>
</gene>
<proteinExistence type="predicted"/>
<dbReference type="EMBL" id="CBDS010000052">
    <property type="protein sequence ID" value="CDB45697.1"/>
    <property type="molecule type" value="Genomic_DNA"/>
</dbReference>
<comment type="caution">
    <text evidence="3">The sequence shown here is derived from an EMBL/GenBank/DDBJ whole genome shotgun (WGS) entry which is preliminary data.</text>
</comment>
<dbReference type="eggNOG" id="COG1917">
    <property type="taxonomic scope" value="Bacteria"/>
</dbReference>
<dbReference type="GeneID" id="49405971"/>
<accession>R6J5T0</accession>
<dbReference type="InterPro" id="IPR011051">
    <property type="entry name" value="RmlC_Cupin_sf"/>
</dbReference>
<organism evidence="3">
    <name type="scientific">Phascolarctobacterium faecium</name>
    <dbReference type="NCBI Taxonomy" id="33025"/>
    <lineage>
        <taxon>Bacteria</taxon>
        <taxon>Bacillati</taxon>
        <taxon>Bacillota</taxon>
        <taxon>Negativicutes</taxon>
        <taxon>Acidaminococcales</taxon>
        <taxon>Acidaminococcaceae</taxon>
        <taxon>Phascolarctobacterium</taxon>
    </lineage>
</organism>